<dbReference type="PANTHER" id="PTHR43190">
    <property type="entry name" value="N-ACETYL-D-GLUCOSAMINE KINASE"/>
    <property type="match status" value="1"/>
</dbReference>
<dbReference type="EMBL" id="JALQCY010000008">
    <property type="protein sequence ID" value="MCK9796014.1"/>
    <property type="molecule type" value="Genomic_DNA"/>
</dbReference>
<feature type="compositionally biased region" description="Pro residues" evidence="1">
    <location>
        <begin position="338"/>
        <end position="349"/>
    </location>
</feature>
<evidence type="ECO:0000313" key="3">
    <source>
        <dbReference type="EMBL" id="MCK9796014.1"/>
    </source>
</evidence>
<protein>
    <recommendedName>
        <fullName evidence="2">ATPase BadF/BadG/BcrA/BcrD type domain-containing protein</fullName>
    </recommendedName>
</protein>
<feature type="domain" description="ATPase BadF/BadG/BcrA/BcrD type" evidence="2">
    <location>
        <begin position="111"/>
        <end position="258"/>
    </location>
</feature>
<dbReference type="PANTHER" id="PTHR43190:SF3">
    <property type="entry name" value="N-ACETYL-D-GLUCOSAMINE KINASE"/>
    <property type="match status" value="1"/>
</dbReference>
<keyword evidence="4" id="KW-1185">Reference proteome</keyword>
<proteinExistence type="predicted"/>
<evidence type="ECO:0000259" key="2">
    <source>
        <dbReference type="Pfam" id="PF01869"/>
    </source>
</evidence>
<comment type="caution">
    <text evidence="3">The sequence shown here is derived from an EMBL/GenBank/DDBJ whole genome shotgun (WGS) entry which is preliminary data.</text>
</comment>
<dbReference type="InterPro" id="IPR002731">
    <property type="entry name" value="ATPase_BadF"/>
</dbReference>
<dbReference type="Gene3D" id="3.30.420.40">
    <property type="match status" value="2"/>
</dbReference>
<name>A0ABT0J984_9MICO</name>
<feature type="region of interest" description="Disordered" evidence="1">
    <location>
        <begin position="334"/>
        <end position="365"/>
    </location>
</feature>
<sequence length="365" mass="36170">MTGPDASPSAPEHVVAVDVGGSGARLVAVPLRRPSGSDGDGALALTGRPVRITAAGSDAADVVAELVGDLLRLHPGVRVSAAAASVTGLPSLVPDPEALHDALRGAGAATTAVASDALAAHLGALGGRPGAVAAVGTGAIVLATDLHRRWHRADGWGHLLGDLGSGSWIGAHGLRAAVATHDGRPGPTSPALLAAALERFGPVDGWPAALYGRPDRAHLLASFTPAVADAARAGDLVATQLLRDAGTHLAESLAAALRPGIPPLAAVTGGIVGVGDAVTTPLRARLSALRPDVRLVPADGGPLDGALRLARSLAEHRPGDGTLVEPYAPWLTVRPAGAPAPPTAPPTTPPTAGTPAGKETSAHER</sequence>
<organism evidence="3 4">
    <name type="scientific">Isoptericola peretonis</name>
    <dbReference type="NCBI Taxonomy" id="2918523"/>
    <lineage>
        <taxon>Bacteria</taxon>
        <taxon>Bacillati</taxon>
        <taxon>Actinomycetota</taxon>
        <taxon>Actinomycetes</taxon>
        <taxon>Micrococcales</taxon>
        <taxon>Promicromonosporaceae</taxon>
        <taxon>Isoptericola</taxon>
    </lineage>
</organism>
<dbReference type="RefSeq" id="WP_416345869.1">
    <property type="nucleotide sequence ID" value="NZ_JALQCY010000008.1"/>
</dbReference>
<evidence type="ECO:0000256" key="1">
    <source>
        <dbReference type="SAM" id="MobiDB-lite"/>
    </source>
</evidence>
<reference evidence="3 4" key="1">
    <citation type="submission" date="2022-02" db="EMBL/GenBank/DDBJ databases">
        <title>The car tank lid bacteriome: a reservoir of bacteria with potential in bioremediation of fuel.</title>
        <authorList>
            <person name="Vidal-Verdu A."/>
            <person name="Gomez-Martinez D."/>
            <person name="Latorre-Perez A."/>
            <person name="Pereto J."/>
            <person name="Porcar M."/>
        </authorList>
    </citation>
    <scope>NUCLEOTIDE SEQUENCE [LARGE SCALE GENOMIC DNA]</scope>
    <source>
        <strain evidence="3 4">4D.3</strain>
    </source>
</reference>
<dbReference type="Proteomes" id="UP001651050">
    <property type="component" value="Unassembled WGS sequence"/>
</dbReference>
<evidence type="ECO:0000313" key="4">
    <source>
        <dbReference type="Proteomes" id="UP001651050"/>
    </source>
</evidence>
<dbReference type="InterPro" id="IPR052519">
    <property type="entry name" value="Euk-type_GlcNAc_Kinase"/>
</dbReference>
<dbReference type="InterPro" id="IPR043129">
    <property type="entry name" value="ATPase_NBD"/>
</dbReference>
<dbReference type="SUPFAM" id="SSF53067">
    <property type="entry name" value="Actin-like ATPase domain"/>
    <property type="match status" value="1"/>
</dbReference>
<accession>A0ABT0J984</accession>
<gene>
    <name evidence="3" type="ORF">M1843_19915</name>
</gene>
<dbReference type="Pfam" id="PF01869">
    <property type="entry name" value="BcrAD_BadFG"/>
    <property type="match status" value="1"/>
</dbReference>